<feature type="region of interest" description="Disordered" evidence="1">
    <location>
        <begin position="1"/>
        <end position="27"/>
    </location>
</feature>
<gene>
    <name evidence="2" type="ORF">N7449_012305</name>
</gene>
<sequence>MVRHPRVDSQETTISPTGEIVDDWTSTEREKKRCHLYLVEPMQKEDPKPKKPISTRGQIMKTDPEKTEDK</sequence>
<keyword evidence="3" id="KW-1185">Reference proteome</keyword>
<dbReference type="AlphaFoldDB" id="A0A9W9IN77"/>
<dbReference type="OrthoDB" id="4279927at2759"/>
<dbReference type="EMBL" id="JAPQKQ010000009">
    <property type="protein sequence ID" value="KAJ5182158.1"/>
    <property type="molecule type" value="Genomic_DNA"/>
</dbReference>
<accession>A0A9W9IN77</accession>
<evidence type="ECO:0000256" key="1">
    <source>
        <dbReference type="SAM" id="MobiDB-lite"/>
    </source>
</evidence>
<comment type="caution">
    <text evidence="2">The sequence shown here is derived from an EMBL/GenBank/DDBJ whole genome shotgun (WGS) entry which is preliminary data.</text>
</comment>
<dbReference type="Proteomes" id="UP001150942">
    <property type="component" value="Unassembled WGS sequence"/>
</dbReference>
<protein>
    <submittedName>
        <fullName evidence="2">Uncharacterized protein</fullName>
    </submittedName>
</protein>
<proteinExistence type="predicted"/>
<organism evidence="2 3">
    <name type="scientific">Penicillium cf. viridicatum</name>
    <dbReference type="NCBI Taxonomy" id="2972119"/>
    <lineage>
        <taxon>Eukaryota</taxon>
        <taxon>Fungi</taxon>
        <taxon>Dikarya</taxon>
        <taxon>Ascomycota</taxon>
        <taxon>Pezizomycotina</taxon>
        <taxon>Eurotiomycetes</taxon>
        <taxon>Eurotiomycetidae</taxon>
        <taxon>Eurotiales</taxon>
        <taxon>Aspergillaceae</taxon>
        <taxon>Penicillium</taxon>
    </lineage>
</organism>
<feature type="region of interest" description="Disordered" evidence="1">
    <location>
        <begin position="40"/>
        <end position="70"/>
    </location>
</feature>
<name>A0A9W9IN77_9EURO</name>
<reference evidence="2" key="1">
    <citation type="submission" date="2022-11" db="EMBL/GenBank/DDBJ databases">
        <authorList>
            <person name="Petersen C."/>
        </authorList>
    </citation>
    <scope>NUCLEOTIDE SEQUENCE</scope>
    <source>
        <strain evidence="2">IBT 20477</strain>
    </source>
</reference>
<evidence type="ECO:0000313" key="2">
    <source>
        <dbReference type="EMBL" id="KAJ5182158.1"/>
    </source>
</evidence>
<reference evidence="2" key="2">
    <citation type="journal article" date="2023" name="IMA Fungus">
        <title>Comparative genomic study of the Penicillium genus elucidates a diverse pangenome and 15 lateral gene transfer events.</title>
        <authorList>
            <person name="Petersen C."/>
            <person name="Sorensen T."/>
            <person name="Nielsen M.R."/>
            <person name="Sondergaard T.E."/>
            <person name="Sorensen J.L."/>
            <person name="Fitzpatrick D.A."/>
            <person name="Frisvad J.C."/>
            <person name="Nielsen K.L."/>
        </authorList>
    </citation>
    <scope>NUCLEOTIDE SEQUENCE</scope>
    <source>
        <strain evidence="2">IBT 20477</strain>
    </source>
</reference>
<evidence type="ECO:0000313" key="3">
    <source>
        <dbReference type="Proteomes" id="UP001150942"/>
    </source>
</evidence>